<feature type="compositionally biased region" description="Basic and acidic residues" evidence="8">
    <location>
        <begin position="515"/>
        <end position="528"/>
    </location>
</feature>
<evidence type="ECO:0000259" key="10">
    <source>
        <dbReference type="PROSITE" id="PS50850"/>
    </source>
</evidence>
<dbReference type="GO" id="GO:0016020">
    <property type="term" value="C:membrane"/>
    <property type="evidence" value="ECO:0007669"/>
    <property type="project" value="UniProtKB-SubCell"/>
</dbReference>
<sequence length="534" mass="59451">MANIKDLRLLGTLSWRLLLALFVINVSVFSYGFDNAIYSSIQAMDSFQKLFGEYNENTHKYTYSANNLALLNSLGLPAKCVGAFVGYLIAENFGRRVSYVAMQSLVITGTAVAFTAKTYGQILAGRMLVQGMVGWDNFLAPMFIAEIVPPQVRGAMVVTYVFSHIFGSFICHLISNATKTYPGNHSWQDPVLSCFAFPVFTLLFCWLIPESPRWLVRKNKKSEAVKWLKTLHGSNSDYDAEGEANLLHAAIENESEQRGKWADLFKGTNTRRTLIAIFTGAFNQLTGQSFVSSYGTIFVKSFNRLDPFVYSVISNAITLLGTIIVFTIVDIVGRRRFYLVAGTIMTALLLTIGGLGTTQVTETRADGIIACAAPYGMFYIMSFGSISSVTGAEVPHMRLRDKTSFLTYFTRFVCDFAVSYSYPFLFGPGHANLNAKVGFIYGSFGVLGLLWGHFYLPELTNRSLEEVNEMFEAGVPPRKFKDWKPTDPHSIGVLVTSLEKHPVQAKDIEIEHVEKGRAKSQEVEDHRPQNHGVV</sequence>
<feature type="transmembrane region" description="Helical" evidence="9">
    <location>
        <begin position="190"/>
        <end position="208"/>
    </location>
</feature>
<evidence type="ECO:0000256" key="4">
    <source>
        <dbReference type="ARBA" id="ARBA00022692"/>
    </source>
</evidence>
<dbReference type="InterPro" id="IPR050360">
    <property type="entry name" value="MFS_Sugar_Transporters"/>
</dbReference>
<dbReference type="EMBL" id="AMGV01000002">
    <property type="protein sequence ID" value="KEF60739.1"/>
    <property type="molecule type" value="Genomic_DNA"/>
</dbReference>
<evidence type="ECO:0000313" key="12">
    <source>
        <dbReference type="Proteomes" id="UP000027920"/>
    </source>
</evidence>
<feature type="transmembrane region" description="Helical" evidence="9">
    <location>
        <begin position="308"/>
        <end position="329"/>
    </location>
</feature>
<dbReference type="InterPro" id="IPR005828">
    <property type="entry name" value="MFS_sugar_transport-like"/>
</dbReference>
<evidence type="ECO:0000256" key="7">
    <source>
        <dbReference type="RuleBase" id="RU003346"/>
    </source>
</evidence>
<proteinExistence type="inferred from homology"/>
<feature type="transmembrane region" description="Helical" evidence="9">
    <location>
        <begin position="274"/>
        <end position="296"/>
    </location>
</feature>
<feature type="domain" description="Major facilitator superfamily (MFS) profile" evidence="10">
    <location>
        <begin position="20"/>
        <end position="460"/>
    </location>
</feature>
<dbReference type="InterPro" id="IPR036259">
    <property type="entry name" value="MFS_trans_sf"/>
</dbReference>
<evidence type="ECO:0000256" key="5">
    <source>
        <dbReference type="ARBA" id="ARBA00022989"/>
    </source>
</evidence>
<evidence type="ECO:0000256" key="6">
    <source>
        <dbReference type="ARBA" id="ARBA00023136"/>
    </source>
</evidence>
<keyword evidence="3 7" id="KW-0813">Transport</keyword>
<dbReference type="Gene3D" id="1.20.1250.20">
    <property type="entry name" value="MFS general substrate transporter like domains"/>
    <property type="match status" value="1"/>
</dbReference>
<feature type="transmembrane region" description="Helical" evidence="9">
    <location>
        <begin position="12"/>
        <end position="33"/>
    </location>
</feature>
<evidence type="ECO:0000256" key="8">
    <source>
        <dbReference type="SAM" id="MobiDB-lite"/>
    </source>
</evidence>
<dbReference type="VEuPathDB" id="FungiDB:A1O9_02300"/>
<dbReference type="Proteomes" id="UP000027920">
    <property type="component" value="Unassembled WGS sequence"/>
</dbReference>
<evidence type="ECO:0000256" key="9">
    <source>
        <dbReference type="SAM" id="Phobius"/>
    </source>
</evidence>
<protein>
    <recommendedName>
        <fullName evidence="10">Major facilitator superfamily (MFS) profile domain-containing protein</fullName>
    </recommendedName>
</protein>
<evidence type="ECO:0000256" key="3">
    <source>
        <dbReference type="ARBA" id="ARBA00022448"/>
    </source>
</evidence>
<evidence type="ECO:0000313" key="11">
    <source>
        <dbReference type="EMBL" id="KEF60739.1"/>
    </source>
</evidence>
<feature type="transmembrane region" description="Helical" evidence="9">
    <location>
        <begin position="97"/>
        <end position="116"/>
    </location>
</feature>
<keyword evidence="6 9" id="KW-0472">Membrane</keyword>
<dbReference type="HOGENOM" id="CLU_001265_30_1_1"/>
<dbReference type="PROSITE" id="PS50850">
    <property type="entry name" value="MFS"/>
    <property type="match status" value="1"/>
</dbReference>
<keyword evidence="12" id="KW-1185">Reference proteome</keyword>
<dbReference type="PANTHER" id="PTHR48022">
    <property type="entry name" value="PLASTIDIC GLUCOSE TRANSPORTER 4"/>
    <property type="match status" value="1"/>
</dbReference>
<feature type="transmembrane region" description="Helical" evidence="9">
    <location>
        <begin position="69"/>
        <end position="90"/>
    </location>
</feature>
<comment type="subcellular location">
    <subcellularLocation>
        <location evidence="1">Membrane</location>
        <topology evidence="1">Multi-pass membrane protein</topology>
    </subcellularLocation>
</comment>
<feature type="region of interest" description="Disordered" evidence="8">
    <location>
        <begin position="515"/>
        <end position="534"/>
    </location>
</feature>
<feature type="transmembrane region" description="Helical" evidence="9">
    <location>
        <begin position="336"/>
        <end position="355"/>
    </location>
</feature>
<accession>A0A072PKX8</accession>
<feature type="transmembrane region" description="Helical" evidence="9">
    <location>
        <begin position="122"/>
        <end position="145"/>
    </location>
</feature>
<dbReference type="Pfam" id="PF00083">
    <property type="entry name" value="Sugar_tr"/>
    <property type="match status" value="1"/>
</dbReference>
<feature type="transmembrane region" description="Helical" evidence="9">
    <location>
        <begin position="157"/>
        <end position="178"/>
    </location>
</feature>
<dbReference type="SUPFAM" id="SSF103473">
    <property type="entry name" value="MFS general substrate transporter"/>
    <property type="match status" value="1"/>
</dbReference>
<keyword evidence="5 9" id="KW-1133">Transmembrane helix</keyword>
<feature type="transmembrane region" description="Helical" evidence="9">
    <location>
        <begin position="367"/>
        <end position="384"/>
    </location>
</feature>
<keyword evidence="4 9" id="KW-0812">Transmembrane</keyword>
<dbReference type="NCBIfam" id="TIGR00879">
    <property type="entry name" value="SP"/>
    <property type="match status" value="1"/>
</dbReference>
<reference evidence="11 12" key="1">
    <citation type="submission" date="2013-03" db="EMBL/GenBank/DDBJ databases">
        <title>The Genome Sequence of Exophiala aquamarina CBS 119918.</title>
        <authorList>
            <consortium name="The Broad Institute Genomics Platform"/>
            <person name="Cuomo C."/>
            <person name="de Hoog S."/>
            <person name="Gorbushina A."/>
            <person name="Walker B."/>
            <person name="Young S.K."/>
            <person name="Zeng Q."/>
            <person name="Gargeya S."/>
            <person name="Fitzgerald M."/>
            <person name="Haas B."/>
            <person name="Abouelleil A."/>
            <person name="Allen A.W."/>
            <person name="Alvarado L."/>
            <person name="Arachchi H.M."/>
            <person name="Berlin A.M."/>
            <person name="Chapman S.B."/>
            <person name="Gainer-Dewar J."/>
            <person name="Goldberg J."/>
            <person name="Griggs A."/>
            <person name="Gujja S."/>
            <person name="Hansen M."/>
            <person name="Howarth C."/>
            <person name="Imamovic A."/>
            <person name="Ireland A."/>
            <person name="Larimer J."/>
            <person name="McCowan C."/>
            <person name="Murphy C."/>
            <person name="Pearson M."/>
            <person name="Poon T.W."/>
            <person name="Priest M."/>
            <person name="Roberts A."/>
            <person name="Saif S."/>
            <person name="Shea T."/>
            <person name="Sisk P."/>
            <person name="Sykes S."/>
            <person name="Wortman J."/>
            <person name="Nusbaum C."/>
            <person name="Birren B."/>
        </authorList>
    </citation>
    <scope>NUCLEOTIDE SEQUENCE [LARGE SCALE GENOMIC DNA]</scope>
    <source>
        <strain evidence="11 12">CBS 119918</strain>
    </source>
</reference>
<dbReference type="PROSITE" id="PS00216">
    <property type="entry name" value="SUGAR_TRANSPORT_1"/>
    <property type="match status" value="1"/>
</dbReference>
<organism evidence="11 12">
    <name type="scientific">Exophiala aquamarina CBS 119918</name>
    <dbReference type="NCBI Taxonomy" id="1182545"/>
    <lineage>
        <taxon>Eukaryota</taxon>
        <taxon>Fungi</taxon>
        <taxon>Dikarya</taxon>
        <taxon>Ascomycota</taxon>
        <taxon>Pezizomycotina</taxon>
        <taxon>Eurotiomycetes</taxon>
        <taxon>Chaetothyriomycetidae</taxon>
        <taxon>Chaetothyriales</taxon>
        <taxon>Herpotrichiellaceae</taxon>
        <taxon>Exophiala</taxon>
    </lineage>
</organism>
<dbReference type="PANTHER" id="PTHR48022:SF10">
    <property type="entry name" value="MAJOR FACILITATOR SUPERFAMILY (MFS) PROFILE DOMAIN-CONTAINING PROTEIN"/>
    <property type="match status" value="1"/>
</dbReference>
<dbReference type="InterPro" id="IPR020846">
    <property type="entry name" value="MFS_dom"/>
</dbReference>
<dbReference type="GeneID" id="25277245"/>
<comment type="similarity">
    <text evidence="2 7">Belongs to the major facilitator superfamily. Sugar transporter (TC 2.A.1.1) family.</text>
</comment>
<comment type="caution">
    <text evidence="11">The sequence shown here is derived from an EMBL/GenBank/DDBJ whole genome shotgun (WGS) entry which is preliminary data.</text>
</comment>
<dbReference type="RefSeq" id="XP_013263329.1">
    <property type="nucleotide sequence ID" value="XM_013407875.1"/>
</dbReference>
<gene>
    <name evidence="11" type="ORF">A1O9_02300</name>
</gene>
<feature type="transmembrane region" description="Helical" evidence="9">
    <location>
        <begin position="405"/>
        <end position="426"/>
    </location>
</feature>
<dbReference type="AlphaFoldDB" id="A0A072PKX8"/>
<feature type="transmembrane region" description="Helical" evidence="9">
    <location>
        <begin position="438"/>
        <end position="456"/>
    </location>
</feature>
<dbReference type="GO" id="GO:0005351">
    <property type="term" value="F:carbohydrate:proton symporter activity"/>
    <property type="evidence" value="ECO:0007669"/>
    <property type="project" value="TreeGrafter"/>
</dbReference>
<dbReference type="OrthoDB" id="6612291at2759"/>
<dbReference type="InterPro" id="IPR003663">
    <property type="entry name" value="Sugar/inositol_transpt"/>
</dbReference>
<dbReference type="InterPro" id="IPR005829">
    <property type="entry name" value="Sugar_transporter_CS"/>
</dbReference>
<evidence type="ECO:0000256" key="2">
    <source>
        <dbReference type="ARBA" id="ARBA00010992"/>
    </source>
</evidence>
<evidence type="ECO:0000256" key="1">
    <source>
        <dbReference type="ARBA" id="ARBA00004141"/>
    </source>
</evidence>
<name>A0A072PKX8_9EURO</name>